<dbReference type="PANTHER" id="PTHR37984">
    <property type="entry name" value="PROTEIN CBG26694"/>
    <property type="match status" value="1"/>
</dbReference>
<dbReference type="InterPro" id="IPR041577">
    <property type="entry name" value="RT_RNaseH_2"/>
</dbReference>
<dbReference type="OMA" id="CHIDANQ"/>
<dbReference type="CDD" id="cd01647">
    <property type="entry name" value="RT_LTR"/>
    <property type="match status" value="1"/>
</dbReference>
<dbReference type="SUPFAM" id="SSF56672">
    <property type="entry name" value="DNA/RNA polymerases"/>
    <property type="match status" value="1"/>
</dbReference>
<dbReference type="PANTHER" id="PTHR37984:SF5">
    <property type="entry name" value="PROTEIN NYNRIN-LIKE"/>
    <property type="match status" value="1"/>
</dbReference>
<dbReference type="FunFam" id="3.30.420.10:FF:000219">
    <property type="entry name" value="Putative retroelement"/>
    <property type="match status" value="1"/>
</dbReference>
<organism evidence="4 5">
    <name type="scientific">Cajanus cajan</name>
    <name type="common">Pigeon pea</name>
    <name type="synonym">Cajanus indicus</name>
    <dbReference type="NCBI Taxonomy" id="3821"/>
    <lineage>
        <taxon>Eukaryota</taxon>
        <taxon>Viridiplantae</taxon>
        <taxon>Streptophyta</taxon>
        <taxon>Embryophyta</taxon>
        <taxon>Tracheophyta</taxon>
        <taxon>Spermatophyta</taxon>
        <taxon>Magnoliopsida</taxon>
        <taxon>eudicotyledons</taxon>
        <taxon>Gunneridae</taxon>
        <taxon>Pentapetalae</taxon>
        <taxon>rosids</taxon>
        <taxon>fabids</taxon>
        <taxon>Fabales</taxon>
        <taxon>Fabaceae</taxon>
        <taxon>Papilionoideae</taxon>
        <taxon>50 kb inversion clade</taxon>
        <taxon>NPAAA clade</taxon>
        <taxon>indigoferoid/millettioid clade</taxon>
        <taxon>Phaseoleae</taxon>
        <taxon>Cajanus</taxon>
    </lineage>
</organism>
<dbReference type="Pfam" id="PF17919">
    <property type="entry name" value="RT_RNaseH_2"/>
    <property type="match status" value="1"/>
</dbReference>
<evidence type="ECO:0000259" key="2">
    <source>
        <dbReference type="PROSITE" id="PS50878"/>
    </source>
</evidence>
<accession>A0A151QWC6</accession>
<dbReference type="InterPro" id="IPR000477">
    <property type="entry name" value="RT_dom"/>
</dbReference>
<dbReference type="Gene3D" id="3.30.420.10">
    <property type="entry name" value="Ribonuclease H-like superfamily/Ribonuclease H"/>
    <property type="match status" value="1"/>
</dbReference>
<dbReference type="GO" id="GO:0003676">
    <property type="term" value="F:nucleic acid binding"/>
    <property type="evidence" value="ECO:0007669"/>
    <property type="project" value="InterPro"/>
</dbReference>
<dbReference type="Gramene" id="C.cajan_42226.t">
    <property type="protein sequence ID" value="C.cajan_42226.t"/>
    <property type="gene ID" value="C.cajan_42226"/>
</dbReference>
<dbReference type="InterPro" id="IPR001584">
    <property type="entry name" value="Integrase_cat-core"/>
</dbReference>
<dbReference type="InterPro" id="IPR050951">
    <property type="entry name" value="Retrovirus_Pol_polyprotein"/>
</dbReference>
<dbReference type="InterPro" id="IPR043128">
    <property type="entry name" value="Rev_trsase/Diguanyl_cyclase"/>
</dbReference>
<keyword evidence="5" id="KW-1185">Reference proteome</keyword>
<dbReference type="Gene3D" id="3.30.70.270">
    <property type="match status" value="2"/>
</dbReference>
<dbReference type="InterPro" id="IPR036397">
    <property type="entry name" value="RNaseH_sf"/>
</dbReference>
<dbReference type="CDD" id="cd09274">
    <property type="entry name" value="RNase_HI_RT_Ty3"/>
    <property type="match status" value="1"/>
</dbReference>
<evidence type="ECO:0000256" key="1">
    <source>
        <dbReference type="ARBA" id="ARBA00023268"/>
    </source>
</evidence>
<dbReference type="InterPro" id="IPR041588">
    <property type="entry name" value="Integrase_H2C2"/>
</dbReference>
<dbReference type="Pfam" id="PF17921">
    <property type="entry name" value="Integrase_H2C2"/>
    <property type="match status" value="1"/>
</dbReference>
<protein>
    <submittedName>
        <fullName evidence="4">Retrovirus-related Pol polyprotein from transposon 297 family</fullName>
    </submittedName>
</protein>
<dbReference type="PROSITE" id="PS50994">
    <property type="entry name" value="INTEGRASE"/>
    <property type="match status" value="1"/>
</dbReference>
<reference evidence="4" key="1">
    <citation type="journal article" date="2012" name="Nat. Biotechnol.">
        <title>Draft genome sequence of pigeonpea (Cajanus cajan), an orphan legume crop of resource-poor farmers.</title>
        <authorList>
            <person name="Varshney R.K."/>
            <person name="Chen W."/>
            <person name="Li Y."/>
            <person name="Bharti A.K."/>
            <person name="Saxena R.K."/>
            <person name="Schlueter J.A."/>
            <person name="Donoghue M.T."/>
            <person name="Azam S."/>
            <person name="Fan G."/>
            <person name="Whaley A.M."/>
            <person name="Farmer A.D."/>
            <person name="Sheridan J."/>
            <person name="Iwata A."/>
            <person name="Tuteja R."/>
            <person name="Penmetsa R.V."/>
            <person name="Wu W."/>
            <person name="Upadhyaya H.D."/>
            <person name="Yang S.P."/>
            <person name="Shah T."/>
            <person name="Saxena K.B."/>
            <person name="Michael T."/>
            <person name="McCombie W.R."/>
            <person name="Yang B."/>
            <person name="Zhang G."/>
            <person name="Yang H."/>
            <person name="Wang J."/>
            <person name="Spillane C."/>
            <person name="Cook D.R."/>
            <person name="May G.D."/>
            <person name="Xu X."/>
            <person name="Jackson S.A."/>
        </authorList>
    </citation>
    <scope>NUCLEOTIDE SEQUENCE [LARGE SCALE GENOMIC DNA]</scope>
</reference>
<dbReference type="PROSITE" id="PS50878">
    <property type="entry name" value="RT_POL"/>
    <property type="match status" value="1"/>
</dbReference>
<dbReference type="GO" id="GO:0015074">
    <property type="term" value="P:DNA integration"/>
    <property type="evidence" value="ECO:0007669"/>
    <property type="project" value="InterPro"/>
</dbReference>
<feature type="domain" description="Integrase catalytic" evidence="3">
    <location>
        <begin position="360"/>
        <end position="522"/>
    </location>
</feature>
<dbReference type="SUPFAM" id="SSF53098">
    <property type="entry name" value="Ribonuclease H-like"/>
    <property type="match status" value="1"/>
</dbReference>
<dbReference type="Pfam" id="PF00078">
    <property type="entry name" value="RVT_1"/>
    <property type="match status" value="1"/>
</dbReference>
<dbReference type="InterPro" id="IPR043502">
    <property type="entry name" value="DNA/RNA_pol_sf"/>
</dbReference>
<evidence type="ECO:0000259" key="3">
    <source>
        <dbReference type="PROSITE" id="PS50994"/>
    </source>
</evidence>
<sequence length="600" mass="69407">MCHYEYLVMPFGLMNAPATFQSTMNDVFRSCLRKFVLVFFDDILVYNPNWETHLLHLAKVLQLLKINRLVVNEKKCSFGRKSIDYLGHQISGEGVSMDPEKIVNVLNWPTPKNVKGVRGFLGLTRYYRKFIKDYGKIAKPLTELTKKDNFHWSQGAQVAFETLKKVMTSTPVLVLPDFTQLFEIECDASGKGIGAVLMQHKRPIAYFSKALSKKALSKAAYDKEIMALAVAVQHWRPYPLGRHFLVYIDQKSLKHLLHQRITTADQQNWIAKLLGYSFDIIYKPGPENKAADALSRIPYVSEFHATPHGGHSGFLRTYRRLAANLYWVGMKKHVQDYVQSCDVCQRQKYAALSPGGLLQPLDIPNQIWEDLSMDFITGLPKSRGFEAILVVVDRLSKYAHFLPLKHPYTAKGIAEVFAREIVRLHGIPNSIASDRDPIFISHFWRELFRLQGTTLRMSSTYHPETDGQTEVVNRCLETYLRCFISEQPRAWSQWVSWAELWYNTTFHISTKSTPFEVVYGRNPPSLTHYLPGETRVEAVARELLDRGEILRQLKYHLHRAQQQMKIYANQKRRDLSFEIDECVFLKLRPHRQQSVVKRVN</sequence>
<dbReference type="Proteomes" id="UP000075243">
    <property type="component" value="Unassembled WGS sequence"/>
</dbReference>
<keyword evidence="1" id="KW-0511">Multifunctional enzyme</keyword>
<feature type="domain" description="Reverse transcriptase" evidence="2">
    <location>
        <begin position="1"/>
        <end position="90"/>
    </location>
</feature>
<dbReference type="InterPro" id="IPR012337">
    <property type="entry name" value="RNaseH-like_sf"/>
</dbReference>
<dbReference type="EMBL" id="KQ484568">
    <property type="protein sequence ID" value="KYP34553.1"/>
    <property type="molecule type" value="Genomic_DNA"/>
</dbReference>
<dbReference type="Gene3D" id="1.10.340.70">
    <property type="match status" value="1"/>
</dbReference>
<evidence type="ECO:0000313" key="4">
    <source>
        <dbReference type="EMBL" id="KYP34553.1"/>
    </source>
</evidence>
<proteinExistence type="predicted"/>
<name>A0A151QWC6_CAJCA</name>
<evidence type="ECO:0000313" key="5">
    <source>
        <dbReference type="Proteomes" id="UP000075243"/>
    </source>
</evidence>
<dbReference type="AlphaFoldDB" id="A0A151QWC6"/>
<dbReference type="FunFam" id="3.30.70.270:FF:000020">
    <property type="entry name" value="Transposon Tf2-6 polyprotein-like Protein"/>
    <property type="match status" value="1"/>
</dbReference>
<gene>
    <name evidence="4" type="ORF">KK1_044479</name>
</gene>
<dbReference type="FunFam" id="3.30.70.270:FF:000003">
    <property type="entry name" value="Transposon Ty3-G Gag-Pol polyprotein"/>
    <property type="match status" value="1"/>
</dbReference>
<dbReference type="GO" id="GO:0003824">
    <property type="term" value="F:catalytic activity"/>
    <property type="evidence" value="ECO:0007669"/>
    <property type="project" value="UniProtKB-KW"/>
</dbReference>